<dbReference type="Proteomes" id="UP000315995">
    <property type="component" value="Chromosome"/>
</dbReference>
<evidence type="ECO:0000256" key="3">
    <source>
        <dbReference type="SAM" id="SignalP"/>
    </source>
</evidence>
<dbReference type="Gene3D" id="2.60.40.2810">
    <property type="match status" value="2"/>
</dbReference>
<protein>
    <submittedName>
        <fullName evidence="4">Tandem-95 repeat protein</fullName>
    </submittedName>
</protein>
<feature type="compositionally biased region" description="Low complexity" evidence="2">
    <location>
        <begin position="647"/>
        <end position="661"/>
    </location>
</feature>
<dbReference type="Pfam" id="PF17963">
    <property type="entry name" value="Big_9"/>
    <property type="match status" value="4"/>
</dbReference>
<dbReference type="RefSeq" id="WP_141198522.1">
    <property type="nucleotide sequence ID" value="NZ_CP041186.1"/>
</dbReference>
<dbReference type="InterPro" id="IPR028994">
    <property type="entry name" value="Integrin_alpha_N"/>
</dbReference>
<gene>
    <name evidence="4" type="ORF">FIV42_15230</name>
</gene>
<evidence type="ECO:0000256" key="1">
    <source>
        <dbReference type="ARBA" id="ARBA00022729"/>
    </source>
</evidence>
<feature type="compositionally biased region" description="Polar residues" evidence="2">
    <location>
        <begin position="1305"/>
        <end position="1315"/>
    </location>
</feature>
<dbReference type="OrthoDB" id="5475903at2"/>
<organism evidence="4 5">
    <name type="scientific">Persicimonas caeni</name>
    <dbReference type="NCBI Taxonomy" id="2292766"/>
    <lineage>
        <taxon>Bacteria</taxon>
        <taxon>Deltaproteobacteria</taxon>
        <taxon>Bradymonadales</taxon>
        <taxon>Bradymonadaceae</taxon>
        <taxon>Persicimonas</taxon>
    </lineage>
</organism>
<evidence type="ECO:0000313" key="5">
    <source>
        <dbReference type="Proteomes" id="UP000315995"/>
    </source>
</evidence>
<dbReference type="Gene3D" id="2.60.40.3440">
    <property type="match status" value="2"/>
</dbReference>
<keyword evidence="1 3" id="KW-0732">Signal</keyword>
<dbReference type="NCBIfam" id="NF012211">
    <property type="entry name" value="tand_rpt_95"/>
    <property type="match status" value="4"/>
</dbReference>
<feature type="region of interest" description="Disordered" evidence="2">
    <location>
        <begin position="638"/>
        <end position="674"/>
    </location>
</feature>
<feature type="region of interest" description="Disordered" evidence="2">
    <location>
        <begin position="1295"/>
        <end position="1322"/>
    </location>
</feature>
<dbReference type="PANTHER" id="PTHR36220">
    <property type="entry name" value="UNNAMED PRODUCT"/>
    <property type="match status" value="1"/>
</dbReference>
<dbReference type="EMBL" id="CP041186">
    <property type="protein sequence ID" value="QDG52045.1"/>
    <property type="molecule type" value="Genomic_DNA"/>
</dbReference>
<feature type="signal peptide" evidence="3">
    <location>
        <begin position="1"/>
        <end position="25"/>
    </location>
</feature>
<dbReference type="InterPro" id="IPR013517">
    <property type="entry name" value="FG-GAP"/>
</dbReference>
<sequence length="3055" mass="322442">MLLERTHFLAAIPVALMLAGSAAGCSDGAMSEESQAVDERRGDERDYPSTFEFQSFDGPWTWSEQQKLVAANRSDTDEFGEVMALSADVVLVGAPRDNTRANGSGAAVIFARDEGGEDNWGRVTELFASDATWDAEFGSAVSVSSEVALVGAPFARYDGARKGSAYLFGRNVEGPDAWGRITRLNAADAADGDRFGAAVAVSDELAVVGAHAKNVSGSWSGAAYVFARDEGGGDNWGQVAKLTAPDGAADDTFGRAVAVSGDVVAVGAHGHDERGSDAGAAYVFSRDHGGPNNWGLVTKLVPSELEADDDFATAVALSGDLLVVGARGDDDRASGAGAAYVFARNEGGTDNWGQVVKLTASDGEAFDWLGQTVAVSNTVAWIGAMRDDEALAYAFAQNQGGPGNWGEVEVVSAVDQQPGLGAEGAVAVSGEFGAISNSGSDGQLGAAYVFGVPNAPPEAADDALSVDEDTPTAIDVLANDVDSNGDPLVIEQITEPSHGTVVDDEGEITYTPEPEYNGDDSFDYTISDGRGETSTATVSVTVVAVNDPPVAADDTATLDQGTALSIRVLANDTDIDSDSLVVDSVASPTHGTASHDGDSVLYTPEADYAGDDSFDYTVADADGATATATVHVTVMAVEDGPHDGDADAGADTGADADAGGANQSSGQSNAGKGGCSTVHAPANLAAVLLVLLGVWGLRRRRSLVAVLLVAVGLAASGCSDASAPDDSPEPTTVQAQRLDGRWADPTELAAGGVVAMSGGVAIVGDRGAAPNGVNSGAAYVFARDEGGEGNWGQVKTLLPNDPEDYDEFGHSVAMGGDVALITARHDDDGTGAAYLFAKDEGGPNNWGLVDKLSAPDASYWRFARHVAVNADTAILTAMKMDNSKVALIFAKDPSGANAWRYVKDLDLGGVAQFYMLTMSEDNAVAIIDPPGIADDHVHLFGRAQGGPDNWGRIKQLDVQYGDSAAVSGDVVAVGSSSSPTPNGNGSGTGQVYLFAKDHGGPDQWRQFKTLFAKDAVRLDAFGASVALRGDMLVVGAPGDDVHTDQIYENSGSAYVFVRDHGGADNWGQVAKLGAAERATGAGFGSDITLDDHSIVVGGTPAHAFDIPNSSPEAAADAASTAEDTPVTIDVLANDTDVDLDALSVHAVTQPAHGSAVSNGADLTYTPGADFNGEDTFEYTVSDGSGGHATATVTVTVSPVNDAPVAADDTAQTDVDTPVTIEVLVNDATVDGDTLTIESTTRPTHGQIGHDGYAITYNPAGDHIGEDSFAYTITDGQGQTATATVRVIVLPVEELTGTPGADAGTDSGQPDNSSSEGKAANGGCSSVDAPANAAVALVVLLGLLGFRLRRRALTMALGVIALVTIGCGGGGESPSQAVVQCEPDPARIAERDRCQTDETCPCGTFCDLGRCEAECTSDADCADGEVCSTYGQCRSPDQVDQWRLPATQGGGSLSFVASSRTLPDGQALRVELRAGEEPVSRARVEGVDGALVLCPDAQVWTAECMLTEIDAQAIVELYVKRRTAGDGDQEVDPDAIATLEAHTSEGTDRLSLFRPQQRLAPMPDVAPAPDAPIAGRYEGQMRLSGVGSDRDLDALSAPSERLDQPVTATVWSVDDRFVISIADELNALTSRPAFVGEATLGEADADTGVRAGQVAFPMHPFIETTVAGRTTAWLTSTVDARVHVTSRPRTVELELTQSFLGSGADVAPTVRWRVDLERVADADQAAPSVPADATFGDDPAAQLAAASPWEAAFGQTVNATIDPDAALRWYNGGPASLAMCGSQEGSNAVAEALFAKWLSLDGRNLTEPIREDTPFYALIDNVYWGTSAPSFDDASFEPELSDARLPCELTDLNLQVSTQNDGGGAASFSHIDFCEEVAAKTGCVLEDASSETLEVTADGTFLRSGEEKTITADYSMKVVRTCRLPAVGSSCSEGIFCMDPAPDAGDADYVAGEFDLDPQALAESGDFSCASGRRTATIALDAVDPGERTVGEAINGCLDEVLTLADAPPTMSPEPYGAGFDALYDDPACVGVGRLLTAVAAQSRSLRADVPMPESDRHAAGVAYTHRLLSRWLQVHSFIATESDQLADMKNVFSTDEDDGGEDVESQRFVDGAQARQAMVQGWDLILSPHITHAVLNTPRAVLESPDYRAHKSGYETAEHEEQKQPLSAVMLETLARQSIYLNKEVRTSLSVTDEERVALLRGFTPRSIMVQALAADMHARAGAGQPQPQVESDYDRAWRRLLATSTTTAQTLAGFASGLDPLGIADRNLPLYFHTSTITGAIGRFTAVSDFIAGSGPGDDAAWAPAMVDDAKASLEAARQAFLDQADRDLQAERYERDVQVWASQIRREYNAKLRDYCGPLDDSPVDDPDFDASTCSIDQQNPDCQFDVKGWYERWTDEDVMARFCMHHKIDQSSLDDSLGFASQKLRDFARRCPRTDSANAQAVSIGACAGDPQTPCLKCTANPALDEVPLDGTSLQLRGRNGGNGETGYFGAWNTYWSECEARFSGARRNILLPKSPIERPECVSGALGEAFLGVASANFDVQQANQQMADHIEAYDIAMQSCWTLAESNQRLKNVRDAHRTTMRNLNILRSTADSTASALGATKDCLGAAASADKDDPLSAVVNGGIVSGLCVTAGFESAAEIISINLQSEMERNQMRHDDTVANLEAEAEEKICFNEARLKLVGAKTAAIDLERAAFDLEGAQGSYATMVAEAQSAHARGHAFLEESDLFDTPAPVGTPWFDELVSTYTRDFKLARRATYLAVRAVEYEFQQSIGLRQQVLQAQVPTDLEAVLQELWQDSGTRSIQGSRPTELSTVLSLRDDILQLGDKSQWPAEMRPMTPQQRFQVLLTSERYAAYDERGQYTGQRIPFSLAPLAALGMDAKGVPIYSQNDCAERLWSVNASMVGDDLFRGSDTSFVRIDLLKRNTFYSQWCGDAPEGQPFQLATVRPTQNLFREPGVGEEYGTDQGVEQSAERFSRARIQAFFGVDRAALEDTQYANGETSELAARGLYGDYALFIPASLIARDDEDGLVLENVDDILLRLDYLSVAKP</sequence>
<evidence type="ECO:0000313" key="4">
    <source>
        <dbReference type="EMBL" id="QDG52045.1"/>
    </source>
</evidence>
<reference evidence="4 5" key="1">
    <citation type="submission" date="2019-06" db="EMBL/GenBank/DDBJ databases">
        <title>Persicimonas caeni gen. nov., sp. nov., a predatory bacterium isolated from solar saltern.</title>
        <authorList>
            <person name="Wang S."/>
        </authorList>
    </citation>
    <scope>NUCLEOTIDE SEQUENCE [LARGE SCALE GENOMIC DNA]</scope>
    <source>
        <strain evidence="4 5">YN101</strain>
    </source>
</reference>
<dbReference type="Gene3D" id="2.130.10.130">
    <property type="entry name" value="Integrin alpha, N-terminal"/>
    <property type="match status" value="4"/>
</dbReference>
<dbReference type="Pfam" id="PF14312">
    <property type="entry name" value="FG-GAP_2"/>
    <property type="match status" value="8"/>
</dbReference>
<proteinExistence type="predicted"/>
<name>A0A4Y6PWD0_PERCE</name>
<dbReference type="PROSITE" id="PS51257">
    <property type="entry name" value="PROKAR_LIPOPROTEIN"/>
    <property type="match status" value="1"/>
</dbReference>
<dbReference type="PANTHER" id="PTHR36220:SF1">
    <property type="entry name" value="GAMMA TUBULIN COMPLEX COMPONENT C-TERMINAL DOMAIN-CONTAINING PROTEIN"/>
    <property type="match status" value="1"/>
</dbReference>
<feature type="chain" id="PRO_5030106560" evidence="3">
    <location>
        <begin position="26"/>
        <end position="3055"/>
    </location>
</feature>
<dbReference type="SUPFAM" id="SSF69318">
    <property type="entry name" value="Integrin alpha N-terminal domain"/>
    <property type="match status" value="1"/>
</dbReference>
<accession>A0A5B8YAX5</accession>
<accession>A0A4Y6PWD0</accession>
<evidence type="ECO:0000256" key="2">
    <source>
        <dbReference type="SAM" id="MobiDB-lite"/>
    </source>
</evidence>
<keyword evidence="5" id="KW-1185">Reference proteome</keyword>